<keyword evidence="2" id="KW-1185">Reference proteome</keyword>
<gene>
    <name evidence="1" type="ORF">PAM7971_02292</name>
</gene>
<dbReference type="STRING" id="658057.SAMN04488032_10533"/>
<evidence type="ECO:0000313" key="1">
    <source>
        <dbReference type="EMBL" id="SLN46890.1"/>
    </source>
</evidence>
<dbReference type="Proteomes" id="UP000193307">
    <property type="component" value="Unassembled WGS sequence"/>
</dbReference>
<name>A0A1Y5SUN3_9RHOB</name>
<accession>A0A1Y5SUN3</accession>
<reference evidence="1 2" key="1">
    <citation type="submission" date="2017-03" db="EMBL/GenBank/DDBJ databases">
        <authorList>
            <person name="Afonso C.L."/>
            <person name="Miller P.J."/>
            <person name="Scott M.A."/>
            <person name="Spackman E."/>
            <person name="Goraichik I."/>
            <person name="Dimitrov K.M."/>
            <person name="Suarez D.L."/>
            <person name="Swayne D.E."/>
        </authorList>
    </citation>
    <scope>NUCLEOTIDE SEQUENCE [LARGE SCALE GENOMIC DNA]</scope>
    <source>
        <strain evidence="1 2">CECT 7971</strain>
    </source>
</reference>
<dbReference type="EMBL" id="FWFW01000006">
    <property type="protein sequence ID" value="SLN46890.1"/>
    <property type="molecule type" value="Genomic_DNA"/>
</dbReference>
<sequence length="54" mass="5890">MRKAMGVTSKQAGAIVKRWDSTNKKMDQIGRNMSRSIIAPLSGISVALSIREVT</sequence>
<dbReference type="AlphaFoldDB" id="A0A1Y5SUN3"/>
<evidence type="ECO:0000313" key="2">
    <source>
        <dbReference type="Proteomes" id="UP000193307"/>
    </source>
</evidence>
<dbReference type="RefSeq" id="WP_170842153.1">
    <property type="nucleotide sequence ID" value="NZ_FNZV01000005.1"/>
</dbReference>
<organism evidence="1 2">
    <name type="scientific">Pacificibacter marinus</name>
    <dbReference type="NCBI Taxonomy" id="658057"/>
    <lineage>
        <taxon>Bacteria</taxon>
        <taxon>Pseudomonadati</taxon>
        <taxon>Pseudomonadota</taxon>
        <taxon>Alphaproteobacteria</taxon>
        <taxon>Rhodobacterales</taxon>
        <taxon>Roseobacteraceae</taxon>
        <taxon>Pacificibacter</taxon>
    </lineage>
</organism>
<protein>
    <submittedName>
        <fullName evidence="1">Uncharacterized protein</fullName>
    </submittedName>
</protein>
<proteinExistence type="predicted"/>